<dbReference type="InterPro" id="IPR037069">
    <property type="entry name" value="AcylCoA_DH/ox_N_sf"/>
</dbReference>
<keyword evidence="4 5" id="KW-0274">FAD</keyword>
<evidence type="ECO:0000256" key="1">
    <source>
        <dbReference type="ARBA" id="ARBA00001974"/>
    </source>
</evidence>
<dbReference type="Pfam" id="PF02770">
    <property type="entry name" value="Acyl-CoA_dh_M"/>
    <property type="match status" value="1"/>
</dbReference>
<dbReference type="GO" id="GO:0016491">
    <property type="term" value="F:oxidoreductase activity"/>
    <property type="evidence" value="ECO:0007669"/>
    <property type="project" value="UniProtKB-KW"/>
</dbReference>
<dbReference type="InterPro" id="IPR036250">
    <property type="entry name" value="AcylCo_DH-like_C"/>
</dbReference>
<dbReference type="Gene3D" id="1.20.140.10">
    <property type="entry name" value="Butyryl-CoA Dehydrogenase, subunit A, domain 3"/>
    <property type="match status" value="1"/>
</dbReference>
<dbReference type="InterPro" id="IPR046373">
    <property type="entry name" value="Acyl-CoA_Oxase/DH_mid-dom_sf"/>
</dbReference>
<keyword evidence="10" id="KW-1185">Reference proteome</keyword>
<dbReference type="InterPro" id="IPR009075">
    <property type="entry name" value="AcylCo_DH/oxidase_C"/>
</dbReference>
<comment type="caution">
    <text evidence="9">The sequence shown here is derived from an EMBL/GenBank/DDBJ whole genome shotgun (WGS) entry which is preliminary data.</text>
</comment>
<evidence type="ECO:0000313" key="10">
    <source>
        <dbReference type="Proteomes" id="UP001596157"/>
    </source>
</evidence>
<proteinExistence type="inferred from homology"/>
<name>A0ABW0EVX6_9PSEU</name>
<dbReference type="RefSeq" id="WP_378250285.1">
    <property type="nucleotide sequence ID" value="NZ_JBHSKF010000016.1"/>
</dbReference>
<dbReference type="Pfam" id="PF00441">
    <property type="entry name" value="Acyl-CoA_dh_1"/>
    <property type="match status" value="1"/>
</dbReference>
<dbReference type="EC" id="1.-.-.-" evidence="9"/>
<feature type="domain" description="Acyl-CoA dehydrogenase/oxidase N-terminal" evidence="8">
    <location>
        <begin position="21"/>
        <end position="112"/>
    </location>
</feature>
<accession>A0ABW0EVX6</accession>
<gene>
    <name evidence="9" type="ORF">ACFPM7_25360</name>
</gene>
<dbReference type="Gene3D" id="2.40.110.10">
    <property type="entry name" value="Butyryl-CoA Dehydrogenase, subunit A, domain 2"/>
    <property type="match status" value="1"/>
</dbReference>
<dbReference type="Proteomes" id="UP001596157">
    <property type="component" value="Unassembled WGS sequence"/>
</dbReference>
<feature type="domain" description="Acyl-CoA dehydrogenase/oxidase C-terminal" evidence="6">
    <location>
        <begin position="225"/>
        <end position="368"/>
    </location>
</feature>
<keyword evidence="5 9" id="KW-0560">Oxidoreductase</keyword>
<dbReference type="InterPro" id="IPR013786">
    <property type="entry name" value="AcylCoA_DH/ox_N"/>
</dbReference>
<dbReference type="CDD" id="cd00567">
    <property type="entry name" value="ACAD"/>
    <property type="match status" value="1"/>
</dbReference>
<dbReference type="EMBL" id="JBHSKF010000016">
    <property type="protein sequence ID" value="MFC5290395.1"/>
    <property type="molecule type" value="Genomic_DNA"/>
</dbReference>
<keyword evidence="3 5" id="KW-0285">Flavoprotein</keyword>
<protein>
    <submittedName>
        <fullName evidence="9">Acyl-CoA dehydrogenase family protein</fullName>
        <ecNumber evidence="9">1.-.-.-</ecNumber>
    </submittedName>
</protein>
<sequence>MPDPLPGPLPGPLPDIPFGADEAAAWDLAGEVPLEVLRGLGKSGLLCAEVPVKHGGLGESSAWTGEFTARLGSACSSVRSVLTSQTIAAGMIARLGSAAQRAELLPRLVSGDLAAAAFSEPDAGSDLGAIATEIRREGEDVVLTGRKSWTTAARYADLIVVVGRESDGSAAAVVVPRTAPGLTITPVAHPSGCRAAGHSDLTVDDVRLPADAVLGGGGLPLPLLITAAISPGRLSVAWGCVGILRACLDAATAHAARRVQFGKPLAQHQLVARHLADLLVAERSATLACEAASAKVDARDPGHVLATVLAKQLAATSAARASATAVQVLGSAGAHDGHPVARAHRDAKLMEIIEGSSEICSLLLAEHALAGGGR</sequence>
<evidence type="ECO:0000259" key="7">
    <source>
        <dbReference type="Pfam" id="PF02770"/>
    </source>
</evidence>
<dbReference type="Pfam" id="PF02771">
    <property type="entry name" value="Acyl-CoA_dh_N"/>
    <property type="match status" value="1"/>
</dbReference>
<organism evidence="9 10">
    <name type="scientific">Actinokineospora guangxiensis</name>
    <dbReference type="NCBI Taxonomy" id="1490288"/>
    <lineage>
        <taxon>Bacteria</taxon>
        <taxon>Bacillati</taxon>
        <taxon>Actinomycetota</taxon>
        <taxon>Actinomycetes</taxon>
        <taxon>Pseudonocardiales</taxon>
        <taxon>Pseudonocardiaceae</taxon>
        <taxon>Actinokineospora</taxon>
    </lineage>
</organism>
<dbReference type="Gene3D" id="1.10.540.10">
    <property type="entry name" value="Acyl-CoA dehydrogenase/oxidase, N-terminal domain"/>
    <property type="match status" value="1"/>
</dbReference>
<evidence type="ECO:0000259" key="6">
    <source>
        <dbReference type="Pfam" id="PF00441"/>
    </source>
</evidence>
<reference evidence="10" key="1">
    <citation type="journal article" date="2019" name="Int. J. Syst. Evol. Microbiol.">
        <title>The Global Catalogue of Microorganisms (GCM) 10K type strain sequencing project: providing services to taxonomists for standard genome sequencing and annotation.</title>
        <authorList>
            <consortium name="The Broad Institute Genomics Platform"/>
            <consortium name="The Broad Institute Genome Sequencing Center for Infectious Disease"/>
            <person name="Wu L."/>
            <person name="Ma J."/>
        </authorList>
    </citation>
    <scope>NUCLEOTIDE SEQUENCE [LARGE SCALE GENOMIC DNA]</scope>
    <source>
        <strain evidence="10">CCUG 59778</strain>
    </source>
</reference>
<dbReference type="SUPFAM" id="SSF56645">
    <property type="entry name" value="Acyl-CoA dehydrogenase NM domain-like"/>
    <property type="match status" value="1"/>
</dbReference>
<dbReference type="PANTHER" id="PTHR43884:SF12">
    <property type="entry name" value="ISOVALERYL-COA DEHYDROGENASE, MITOCHONDRIAL-RELATED"/>
    <property type="match status" value="1"/>
</dbReference>
<evidence type="ECO:0000256" key="5">
    <source>
        <dbReference type="RuleBase" id="RU362125"/>
    </source>
</evidence>
<dbReference type="InterPro" id="IPR009100">
    <property type="entry name" value="AcylCoA_DH/oxidase_NM_dom_sf"/>
</dbReference>
<dbReference type="InterPro" id="IPR006091">
    <property type="entry name" value="Acyl-CoA_Oxase/DH_mid-dom"/>
</dbReference>
<evidence type="ECO:0000256" key="4">
    <source>
        <dbReference type="ARBA" id="ARBA00022827"/>
    </source>
</evidence>
<evidence type="ECO:0000313" key="9">
    <source>
        <dbReference type="EMBL" id="MFC5290395.1"/>
    </source>
</evidence>
<comment type="cofactor">
    <cofactor evidence="1 5">
        <name>FAD</name>
        <dbReference type="ChEBI" id="CHEBI:57692"/>
    </cofactor>
</comment>
<evidence type="ECO:0000259" key="8">
    <source>
        <dbReference type="Pfam" id="PF02771"/>
    </source>
</evidence>
<evidence type="ECO:0000256" key="3">
    <source>
        <dbReference type="ARBA" id="ARBA00022630"/>
    </source>
</evidence>
<feature type="domain" description="Acyl-CoA oxidase/dehydrogenase middle" evidence="7">
    <location>
        <begin position="115"/>
        <end position="206"/>
    </location>
</feature>
<comment type="similarity">
    <text evidence="2 5">Belongs to the acyl-CoA dehydrogenase family.</text>
</comment>
<dbReference type="SUPFAM" id="SSF47203">
    <property type="entry name" value="Acyl-CoA dehydrogenase C-terminal domain-like"/>
    <property type="match status" value="1"/>
</dbReference>
<evidence type="ECO:0000256" key="2">
    <source>
        <dbReference type="ARBA" id="ARBA00009347"/>
    </source>
</evidence>
<dbReference type="PANTHER" id="PTHR43884">
    <property type="entry name" value="ACYL-COA DEHYDROGENASE"/>
    <property type="match status" value="1"/>
</dbReference>